<organism evidence="1 2">
    <name type="scientific">Oncorhynchus mykiss</name>
    <name type="common">Rainbow trout</name>
    <name type="synonym">Salmo gairdneri</name>
    <dbReference type="NCBI Taxonomy" id="8022"/>
    <lineage>
        <taxon>Eukaryota</taxon>
        <taxon>Metazoa</taxon>
        <taxon>Chordata</taxon>
        <taxon>Craniata</taxon>
        <taxon>Vertebrata</taxon>
        <taxon>Euteleostomi</taxon>
        <taxon>Actinopterygii</taxon>
        <taxon>Neopterygii</taxon>
        <taxon>Teleostei</taxon>
        <taxon>Protacanthopterygii</taxon>
        <taxon>Salmoniformes</taxon>
        <taxon>Salmonidae</taxon>
        <taxon>Salmoninae</taxon>
        <taxon>Oncorhynchus</taxon>
    </lineage>
</organism>
<protein>
    <submittedName>
        <fullName evidence="1">Uncharacterized protein</fullName>
    </submittedName>
</protein>
<reference evidence="1" key="1">
    <citation type="submission" date="2020-07" db="EMBL/GenBank/DDBJ databases">
        <title>A long reads based de novo assembly of the rainbow trout Arlee double haploid line genome.</title>
        <authorList>
            <person name="Gao G."/>
            <person name="Palti Y."/>
        </authorList>
    </citation>
    <scope>NUCLEOTIDE SEQUENCE [LARGE SCALE GENOMIC DNA]</scope>
</reference>
<proteinExistence type="predicted"/>
<evidence type="ECO:0000313" key="2">
    <source>
        <dbReference type="Proteomes" id="UP000694395"/>
    </source>
</evidence>
<reference evidence="1" key="3">
    <citation type="submission" date="2025-09" db="UniProtKB">
        <authorList>
            <consortium name="Ensembl"/>
        </authorList>
    </citation>
    <scope>IDENTIFICATION</scope>
</reference>
<dbReference type="Proteomes" id="UP000694395">
    <property type="component" value="Chromosome 8"/>
</dbReference>
<keyword evidence="2" id="KW-1185">Reference proteome</keyword>
<sequence>RLWAPTKTLIYSPVQRIQPPCAVLRCLASRPSNCESSSVVYSGGKWEQLSVLSPLPLDCERLQCFKRGTDKYRGGNNR</sequence>
<dbReference type="Ensembl" id="ENSOMYT00000118903.1">
    <property type="protein sequence ID" value="ENSOMYP00000127754.1"/>
    <property type="gene ID" value="ENSOMYG00000053781.1"/>
</dbReference>
<name>A0A8K9X4I9_ONCMY</name>
<dbReference type="AlphaFoldDB" id="A0A8K9X4I9"/>
<reference evidence="1" key="2">
    <citation type="submission" date="2025-08" db="UniProtKB">
        <authorList>
            <consortium name="Ensembl"/>
        </authorList>
    </citation>
    <scope>IDENTIFICATION</scope>
</reference>
<accession>A0A8K9X4I9</accession>
<evidence type="ECO:0000313" key="1">
    <source>
        <dbReference type="Ensembl" id="ENSOMYP00000127754.1"/>
    </source>
</evidence>